<organism evidence="4 5">
    <name type="scientific">Seminavis robusta</name>
    <dbReference type="NCBI Taxonomy" id="568900"/>
    <lineage>
        <taxon>Eukaryota</taxon>
        <taxon>Sar</taxon>
        <taxon>Stramenopiles</taxon>
        <taxon>Ochrophyta</taxon>
        <taxon>Bacillariophyta</taxon>
        <taxon>Bacillariophyceae</taxon>
        <taxon>Bacillariophycidae</taxon>
        <taxon>Naviculales</taxon>
        <taxon>Naviculaceae</taxon>
        <taxon>Seminavis</taxon>
    </lineage>
</organism>
<evidence type="ECO:0000313" key="5">
    <source>
        <dbReference type="Proteomes" id="UP001153069"/>
    </source>
</evidence>
<protein>
    <submittedName>
        <fullName evidence="4">Phosphoinositide-interacting protein 3</fullName>
    </submittedName>
</protein>
<name>A0A9N8EXA7_9STRA</name>
<gene>
    <name evidence="4" type="ORF">SEMRO_2038_G312100.1</name>
</gene>
<feature type="region of interest" description="Disordered" evidence="3">
    <location>
        <begin position="1"/>
        <end position="25"/>
    </location>
</feature>
<dbReference type="PANTHER" id="PTHR11227">
    <property type="entry name" value="WD-REPEAT PROTEIN INTERACTING WITH PHOSPHOINOSIDES WIPI -RELATED"/>
    <property type="match status" value="1"/>
</dbReference>
<evidence type="ECO:0000256" key="2">
    <source>
        <dbReference type="ARBA" id="ARBA00022737"/>
    </source>
</evidence>
<dbReference type="AlphaFoldDB" id="A0A9N8EXA7"/>
<keyword evidence="5" id="KW-1185">Reference proteome</keyword>
<dbReference type="EMBL" id="CAICTM010002036">
    <property type="protein sequence ID" value="CAB9527649.1"/>
    <property type="molecule type" value="Genomic_DNA"/>
</dbReference>
<dbReference type="OrthoDB" id="1667587at2759"/>
<feature type="compositionally biased region" description="Polar residues" evidence="3">
    <location>
        <begin position="1"/>
        <end position="11"/>
    </location>
</feature>
<evidence type="ECO:0000256" key="3">
    <source>
        <dbReference type="SAM" id="MobiDB-lite"/>
    </source>
</evidence>
<sequence length="156" mass="16712">MASAVSSTNGVVTDEEESENQPHSSLLTCSFNQDGGCLAIGTTTGFSVHNLHPQYAVSVRRDLQGGIGLVEMLFRCNLMALVGGGPSPQAPPHRVVRVSPLFFWTDSVEVASGSFRLFFGSGFDVMYVIDLQSVTRGEKASGHHLAMMTAFMTSPK</sequence>
<keyword evidence="2" id="KW-0677">Repeat</keyword>
<dbReference type="InterPro" id="IPR048720">
    <property type="entry name" value="PROPPIN"/>
</dbReference>
<proteinExistence type="predicted"/>
<comment type="caution">
    <text evidence="4">The sequence shown here is derived from an EMBL/GenBank/DDBJ whole genome shotgun (WGS) entry which is preliminary data.</text>
</comment>
<accession>A0A9N8EXA7</accession>
<evidence type="ECO:0000313" key="4">
    <source>
        <dbReference type="EMBL" id="CAB9527649.1"/>
    </source>
</evidence>
<dbReference type="Proteomes" id="UP001153069">
    <property type="component" value="Unassembled WGS sequence"/>
</dbReference>
<evidence type="ECO:0000256" key="1">
    <source>
        <dbReference type="ARBA" id="ARBA00022574"/>
    </source>
</evidence>
<reference evidence="4" key="1">
    <citation type="submission" date="2020-06" db="EMBL/GenBank/DDBJ databases">
        <authorList>
            <consortium name="Plant Systems Biology data submission"/>
        </authorList>
    </citation>
    <scope>NUCLEOTIDE SEQUENCE</scope>
    <source>
        <strain evidence="4">D6</strain>
    </source>
</reference>
<keyword evidence="1" id="KW-0853">WD repeat</keyword>